<evidence type="ECO:0000313" key="2">
    <source>
        <dbReference type="EMBL" id="CAK0836651.1"/>
    </source>
</evidence>
<dbReference type="Proteomes" id="UP001189429">
    <property type="component" value="Unassembled WGS sequence"/>
</dbReference>
<evidence type="ECO:0000313" key="3">
    <source>
        <dbReference type="Proteomes" id="UP001189429"/>
    </source>
</evidence>
<feature type="non-terminal residue" evidence="2">
    <location>
        <position position="1"/>
    </location>
</feature>
<reference evidence="2" key="1">
    <citation type="submission" date="2023-10" db="EMBL/GenBank/DDBJ databases">
        <authorList>
            <person name="Chen Y."/>
            <person name="Shah S."/>
            <person name="Dougan E. K."/>
            <person name="Thang M."/>
            <person name="Chan C."/>
        </authorList>
    </citation>
    <scope>NUCLEOTIDE SEQUENCE [LARGE SCALE GENOMIC DNA]</scope>
</reference>
<comment type="caution">
    <text evidence="2">The sequence shown here is derived from an EMBL/GenBank/DDBJ whole genome shotgun (WGS) entry which is preliminary data.</text>
</comment>
<organism evidence="2 3">
    <name type="scientific">Prorocentrum cordatum</name>
    <dbReference type="NCBI Taxonomy" id="2364126"/>
    <lineage>
        <taxon>Eukaryota</taxon>
        <taxon>Sar</taxon>
        <taxon>Alveolata</taxon>
        <taxon>Dinophyceae</taxon>
        <taxon>Prorocentrales</taxon>
        <taxon>Prorocentraceae</taxon>
        <taxon>Prorocentrum</taxon>
    </lineage>
</organism>
<feature type="compositionally biased region" description="Basic residues" evidence="1">
    <location>
        <begin position="63"/>
        <end position="76"/>
    </location>
</feature>
<feature type="compositionally biased region" description="Low complexity" evidence="1">
    <location>
        <begin position="37"/>
        <end position="49"/>
    </location>
</feature>
<sequence length="76" mass="7836">WRRRRRGGAARACRGAPAGPGREPAGPAAELDGPLEGAARGAGARGALRAHPDLPAPADHCGRRGGLRVPLHRGHR</sequence>
<keyword evidence="3" id="KW-1185">Reference proteome</keyword>
<gene>
    <name evidence="2" type="ORF">PCOR1329_LOCUS33085</name>
</gene>
<proteinExistence type="predicted"/>
<evidence type="ECO:0000256" key="1">
    <source>
        <dbReference type="SAM" id="MobiDB-lite"/>
    </source>
</evidence>
<protein>
    <submittedName>
        <fullName evidence="2">Uncharacterized protein</fullName>
    </submittedName>
</protein>
<dbReference type="EMBL" id="CAUYUJ010013717">
    <property type="protein sequence ID" value="CAK0836651.1"/>
    <property type="molecule type" value="Genomic_DNA"/>
</dbReference>
<accession>A0ABN9SW49</accession>
<name>A0ABN9SW49_9DINO</name>
<feature type="compositionally biased region" description="Low complexity" evidence="1">
    <location>
        <begin position="9"/>
        <end position="29"/>
    </location>
</feature>
<feature type="region of interest" description="Disordered" evidence="1">
    <location>
        <begin position="1"/>
        <end position="76"/>
    </location>
</feature>
<feature type="non-terminal residue" evidence="2">
    <location>
        <position position="76"/>
    </location>
</feature>